<keyword evidence="7" id="KW-1185">Reference proteome</keyword>
<evidence type="ECO:0000259" key="5">
    <source>
        <dbReference type="Pfam" id="PF00149"/>
    </source>
</evidence>
<evidence type="ECO:0000313" key="6">
    <source>
        <dbReference type="EMBL" id="OLP95394.1"/>
    </source>
</evidence>
<feature type="coiled-coil region" evidence="2">
    <location>
        <begin position="98"/>
        <end position="153"/>
    </location>
</feature>
<dbReference type="PANTHER" id="PTHR45867:SF3">
    <property type="entry name" value="ACID PHOSPHATASE TYPE 7"/>
    <property type="match status" value="1"/>
</dbReference>
<name>A0A1Q9DJN5_SYMMI</name>
<dbReference type="OrthoDB" id="45007at2759"/>
<reference evidence="6 7" key="1">
    <citation type="submission" date="2016-02" db="EMBL/GenBank/DDBJ databases">
        <title>Genome analysis of coral dinoflagellate symbionts highlights evolutionary adaptations to a symbiotic lifestyle.</title>
        <authorList>
            <person name="Aranda M."/>
            <person name="Li Y."/>
            <person name="Liew Y.J."/>
            <person name="Baumgarten S."/>
            <person name="Simakov O."/>
            <person name="Wilson M."/>
            <person name="Piel J."/>
            <person name="Ashoor H."/>
            <person name="Bougouffa S."/>
            <person name="Bajic V.B."/>
            <person name="Ryu T."/>
            <person name="Ravasi T."/>
            <person name="Bayer T."/>
            <person name="Micklem G."/>
            <person name="Kim H."/>
            <person name="Bhak J."/>
            <person name="Lajeunesse T.C."/>
            <person name="Voolstra C.R."/>
        </authorList>
    </citation>
    <scope>NUCLEOTIDE SEQUENCE [LARGE SCALE GENOMIC DNA]</scope>
    <source>
        <strain evidence="6 7">CCMP2467</strain>
    </source>
</reference>
<evidence type="ECO:0000256" key="3">
    <source>
        <dbReference type="SAM" id="MobiDB-lite"/>
    </source>
</evidence>
<evidence type="ECO:0000256" key="4">
    <source>
        <dbReference type="SAM" id="SignalP"/>
    </source>
</evidence>
<dbReference type="CDD" id="cd00839">
    <property type="entry name" value="MPP_PAPs"/>
    <property type="match status" value="1"/>
</dbReference>
<keyword evidence="4" id="KW-0732">Signal</keyword>
<evidence type="ECO:0000313" key="7">
    <source>
        <dbReference type="Proteomes" id="UP000186817"/>
    </source>
</evidence>
<evidence type="ECO:0000256" key="2">
    <source>
        <dbReference type="SAM" id="Coils"/>
    </source>
</evidence>
<keyword evidence="1" id="KW-0325">Glycoprotein</keyword>
<dbReference type="Pfam" id="PF00149">
    <property type="entry name" value="Metallophos"/>
    <property type="match status" value="1"/>
</dbReference>
<feature type="domain" description="Calcineurin-like phosphoesterase" evidence="5">
    <location>
        <begin position="332"/>
        <end position="530"/>
    </location>
</feature>
<dbReference type="Gene3D" id="3.60.21.10">
    <property type="match status" value="1"/>
</dbReference>
<accession>A0A1Q9DJN5</accession>
<comment type="caution">
    <text evidence="6">The sequence shown here is derived from an EMBL/GenBank/DDBJ whole genome shotgun (WGS) entry which is preliminary data.</text>
</comment>
<dbReference type="InterPro" id="IPR029052">
    <property type="entry name" value="Metallo-depent_PP-like"/>
</dbReference>
<feature type="region of interest" description="Disordered" evidence="3">
    <location>
        <begin position="724"/>
        <end position="750"/>
    </location>
</feature>
<dbReference type="InterPro" id="IPR004843">
    <property type="entry name" value="Calcineurin-like_PHP"/>
</dbReference>
<dbReference type="EMBL" id="LSRX01000503">
    <property type="protein sequence ID" value="OLP95394.1"/>
    <property type="molecule type" value="Genomic_DNA"/>
</dbReference>
<dbReference type="AlphaFoldDB" id="A0A1Q9DJN5"/>
<dbReference type="SUPFAM" id="SSF56300">
    <property type="entry name" value="Metallo-dependent phosphatases"/>
    <property type="match status" value="1"/>
</dbReference>
<gene>
    <name evidence="6" type="primary">PAPL</name>
    <name evidence="6" type="ORF">AK812_SmicGene22480</name>
</gene>
<dbReference type="GO" id="GO:0016787">
    <property type="term" value="F:hydrolase activity"/>
    <property type="evidence" value="ECO:0007669"/>
    <property type="project" value="InterPro"/>
</dbReference>
<dbReference type="InterPro" id="IPR041792">
    <property type="entry name" value="MPP_PAP"/>
</dbReference>
<feature type="signal peptide" evidence="4">
    <location>
        <begin position="1"/>
        <end position="31"/>
    </location>
</feature>
<feature type="chain" id="PRO_5011982833" evidence="4">
    <location>
        <begin position="32"/>
        <end position="1085"/>
    </location>
</feature>
<sequence>MQRASHVGRRHAARVGLLAAAVLWFSTCCITTPDGVGFVAGHQRSMQPASGIHRRASGAQEWGFPDWFPWATHLNGCLRDMSEAFAKSFPSMQHSMTMEEFAEMNDELANMRARLKAARQREQAATAALAELEMEMEDERLEMEAEMASLTRRATALRHGPEFELDESLVADWAYPGMSLLKANGRTATSRGKIRGAAALTAWRLLTSVDVVSAQDVGHIWLSLVDGAECDVAISWSIPDGNRSELNRLSQVTYARSSADLAEGPSLNMTGNVSGPWHGRRWVQAVLHGLEQDLAYRIGGFGPIETRLPSCRWTGQSVPSTEPATASAAGPLRLAVLGDLGFRDSGATDQILARIQNSTPDAVIQLGDLTWDLSQQGSTTASDFWSKLQPLSAMRPFMPLRGDRDRLEVYQRFFKMSNSSNPWYTFTVGPARFIMLWTDALVALGTSPEPQRATLAKQQLQWLEEVLKEADGVEARGNQPWVIVAGHRPLYCSLERPTCSTEAASLRSMLEPLLVRYRVDLYLASHVHAYERSVRCLENRVPVQKARPVNIVNGDSGEPSLQYEDMPARFTVKRHPGQPGYGELIVLNATAIEYRQLDATTGAVNDQFIMLKASSDDAELQENFLEAVGWLAFATALVTFTCGFVKWVHADGLKRRDEALRHLRTEIAVLSGMPLKVTGSPVEAQHLVGACSTIDAQCCRVFGVVASLLLRCRRIHGSCLCARRSSPGAGGQMPEDGPSTSAASEAAGPGEDISQVEAFSREFLAEVQTKMDRHQRELLQRLNFQDEETEAHVLLDIDVWEAYAYAVTCVEDQRFHDPPASMPIPTAWHARPGGKLPPSKDMVLRVPVHWTPEHKAVEVSMVIEEPEKVEDKRRKGCVLSELAALLKEQRFPEPRYFRNVDCMGITGLLSLLECIRIINVVEPLGFQKQFRLHVQDMQYVDIVDPEFAQAIWDAGLGWVLRTVSVDGLVPYGLNDVIRIQKYEPGGYLSRHIDRSITRDGLISKYSLRVFLNSSGPEGFDGGLSVFHVPYEAPVIFEPTAGLGLLYPQGELCTLQEENEVTRGAKYVLRADVLFGTPEGQPCKKC</sequence>
<dbReference type="PANTHER" id="PTHR45867">
    <property type="entry name" value="PURPLE ACID PHOSPHATASE"/>
    <property type="match status" value="1"/>
</dbReference>
<protein>
    <submittedName>
        <fullName evidence="6">Iron/zinc purple acid phosphatase-like protein</fullName>
    </submittedName>
</protein>
<proteinExistence type="predicted"/>
<organism evidence="6 7">
    <name type="scientific">Symbiodinium microadriaticum</name>
    <name type="common">Dinoflagellate</name>
    <name type="synonym">Zooxanthella microadriatica</name>
    <dbReference type="NCBI Taxonomy" id="2951"/>
    <lineage>
        <taxon>Eukaryota</taxon>
        <taxon>Sar</taxon>
        <taxon>Alveolata</taxon>
        <taxon>Dinophyceae</taxon>
        <taxon>Suessiales</taxon>
        <taxon>Symbiodiniaceae</taxon>
        <taxon>Symbiodinium</taxon>
    </lineage>
</organism>
<evidence type="ECO:0000256" key="1">
    <source>
        <dbReference type="ARBA" id="ARBA00023180"/>
    </source>
</evidence>
<dbReference type="Proteomes" id="UP000186817">
    <property type="component" value="Unassembled WGS sequence"/>
</dbReference>
<keyword evidence="2" id="KW-0175">Coiled coil</keyword>
<dbReference type="Gene3D" id="2.60.120.620">
    <property type="entry name" value="q2cbj1_9rhob like domain"/>
    <property type="match status" value="1"/>
</dbReference>